<gene>
    <name evidence="1" type="ORF">Ari01nite_05380</name>
</gene>
<sequence>MRIPYPVSRDEAVELCLAALATGTAYGFSPNHDPDLMVCDSSFAQNANGDLHMWRDWGLVEAHFSRWRAGDPWSCDFFMVQAHRMRKPPKWKALRRELERAGHEVATDDLRTADQENFRVLAANTGVVVATERAMKIHLPAAPFPHRPTSRSGAGDPPIREVATSGPGEWPAWLDRLNPATGDWAWLFGHLHALHRDVPDQRPAWTEFGLWLFEQARERAVWPAEEWAWHWSRFVLERPGAVPVGVVARECLPLLPMNPAELAGLPSGWRAITPDQVRRSRVTAALLRCAFEDVPPPPQPVAALAELLTFADRMGVIPGWRMRT</sequence>
<name>A0A919JQU4_9ACTN</name>
<organism evidence="1 2">
    <name type="scientific">Paractinoplanes rishiriensis</name>
    <dbReference type="NCBI Taxonomy" id="1050105"/>
    <lineage>
        <taxon>Bacteria</taxon>
        <taxon>Bacillati</taxon>
        <taxon>Actinomycetota</taxon>
        <taxon>Actinomycetes</taxon>
        <taxon>Micromonosporales</taxon>
        <taxon>Micromonosporaceae</taxon>
        <taxon>Paractinoplanes</taxon>
    </lineage>
</organism>
<dbReference type="AlphaFoldDB" id="A0A919JQU4"/>
<accession>A0A919JQU4</accession>
<dbReference type="Proteomes" id="UP000636960">
    <property type="component" value="Unassembled WGS sequence"/>
</dbReference>
<comment type="caution">
    <text evidence="1">The sequence shown here is derived from an EMBL/GenBank/DDBJ whole genome shotgun (WGS) entry which is preliminary data.</text>
</comment>
<evidence type="ECO:0000313" key="1">
    <source>
        <dbReference type="EMBL" id="GIE93073.1"/>
    </source>
</evidence>
<reference evidence="1" key="1">
    <citation type="submission" date="2021-01" db="EMBL/GenBank/DDBJ databases">
        <title>Whole genome shotgun sequence of Actinoplanes rishiriensis NBRC 108556.</title>
        <authorList>
            <person name="Komaki H."/>
            <person name="Tamura T."/>
        </authorList>
    </citation>
    <scope>NUCLEOTIDE SEQUENCE</scope>
    <source>
        <strain evidence="1">NBRC 108556</strain>
    </source>
</reference>
<dbReference type="EMBL" id="BOMV01000005">
    <property type="protein sequence ID" value="GIE93073.1"/>
    <property type="molecule type" value="Genomic_DNA"/>
</dbReference>
<evidence type="ECO:0000313" key="2">
    <source>
        <dbReference type="Proteomes" id="UP000636960"/>
    </source>
</evidence>
<keyword evidence="2" id="KW-1185">Reference proteome</keyword>
<proteinExistence type="predicted"/>
<protein>
    <submittedName>
        <fullName evidence="1">Uncharacterized protein</fullName>
    </submittedName>
</protein>